<evidence type="ECO:0000313" key="3">
    <source>
        <dbReference type="Proteomes" id="UP000036261"/>
    </source>
</evidence>
<dbReference type="GO" id="GO:0016747">
    <property type="term" value="F:acyltransferase activity, transferring groups other than amino-acyl groups"/>
    <property type="evidence" value="ECO:0007669"/>
    <property type="project" value="InterPro"/>
</dbReference>
<dbReference type="AlphaFoldDB" id="A0A0J7I1V6"/>
<dbReference type="InterPro" id="IPR016181">
    <property type="entry name" value="Acyl_CoA_acyltransferase"/>
</dbReference>
<name>A0A0J7I1V6_9FLAO</name>
<dbReference type="PATRIC" id="fig|558151.6.peg.3972"/>
<dbReference type="OrthoDB" id="1118862at2"/>
<comment type="caution">
    <text evidence="2">The sequence shown here is derived from an EMBL/GenBank/DDBJ whole genome shotgun (WGS) entry which is preliminary data.</text>
</comment>
<dbReference type="SUPFAM" id="SSF55729">
    <property type="entry name" value="Acyl-CoA N-acyltransferases (Nat)"/>
    <property type="match status" value="1"/>
</dbReference>
<proteinExistence type="predicted"/>
<dbReference type="Gene3D" id="3.40.630.30">
    <property type="match status" value="1"/>
</dbReference>
<accession>A0A0J7I1V6</accession>
<protein>
    <submittedName>
        <fullName evidence="2">GNAT family acetyltransferase</fullName>
    </submittedName>
</protein>
<sequence>MTELKTFNKKQLEDFISSGGFEGFDFLPISEHRAKSQIKNLKASDDQVLLILAFYEGKLAGYVGCLPDNFFINGEIFRYAWLSTLYVSEAFRGKRIAKKLLNKAFDEFDGNIVATEFTKEAEALYNMLGVFDYAYPKQGKRYYFRTDASKMIPEKKPETKALTPLFKIGDMVANSLISLKNITAKKTEFRFEILDQIDPESSVFISKFKSRRNAEEINVFIKNPWVLENKGKEDQYLFSSYAQIFKYFWVKIYDHNNTLTACSLLLLRDGYLKIPYLFCETGLDHFADFLSYFIVKNKVKALTSYQKDLNKELAKSKTFPKIYERDFERRYLFQTRLIQNLPPGFDPEYQDGDGDCMMT</sequence>
<feature type="domain" description="N-acetyltransferase" evidence="1">
    <location>
        <begin position="2"/>
        <end position="159"/>
    </location>
</feature>
<dbReference type="STRING" id="558151.ACM46_18850"/>
<dbReference type="RefSeq" id="WP_048508212.1">
    <property type="nucleotide sequence ID" value="NZ_LFND01000006.1"/>
</dbReference>
<keyword evidence="3" id="KW-1185">Reference proteome</keyword>
<gene>
    <name evidence="2" type="ORF">ACM46_18850</name>
</gene>
<dbReference type="PROSITE" id="PS51186">
    <property type="entry name" value="GNAT"/>
    <property type="match status" value="1"/>
</dbReference>
<dbReference type="Proteomes" id="UP000036261">
    <property type="component" value="Unassembled WGS sequence"/>
</dbReference>
<organism evidence="2 3">
    <name type="scientific">Chryseobacterium angstadtii</name>
    <dbReference type="NCBI Taxonomy" id="558151"/>
    <lineage>
        <taxon>Bacteria</taxon>
        <taxon>Pseudomonadati</taxon>
        <taxon>Bacteroidota</taxon>
        <taxon>Flavobacteriia</taxon>
        <taxon>Flavobacteriales</taxon>
        <taxon>Weeksellaceae</taxon>
        <taxon>Chryseobacterium group</taxon>
        <taxon>Chryseobacterium</taxon>
    </lineage>
</organism>
<evidence type="ECO:0000259" key="1">
    <source>
        <dbReference type="PROSITE" id="PS51186"/>
    </source>
</evidence>
<dbReference type="CDD" id="cd04301">
    <property type="entry name" value="NAT_SF"/>
    <property type="match status" value="1"/>
</dbReference>
<dbReference type="EMBL" id="LFND01000006">
    <property type="protein sequence ID" value="KMQ60267.1"/>
    <property type="molecule type" value="Genomic_DNA"/>
</dbReference>
<evidence type="ECO:0000313" key="2">
    <source>
        <dbReference type="EMBL" id="KMQ60267.1"/>
    </source>
</evidence>
<dbReference type="Pfam" id="PF00583">
    <property type="entry name" value="Acetyltransf_1"/>
    <property type="match status" value="1"/>
</dbReference>
<dbReference type="InterPro" id="IPR000182">
    <property type="entry name" value="GNAT_dom"/>
</dbReference>
<keyword evidence="2" id="KW-0808">Transferase</keyword>
<reference evidence="2 3" key="1">
    <citation type="journal article" date="2013" name="Int. J. Syst. Evol. Microbiol.">
        <title>Chryseobacterium angstadtii sp. nov., isolated from a newt tank.</title>
        <authorList>
            <person name="Kirk K.E."/>
            <person name="Hoffman J.A."/>
            <person name="Smith K.A."/>
            <person name="Strahan B.L."/>
            <person name="Failor K.C."/>
            <person name="Krebs J.E."/>
            <person name="Gale A.N."/>
            <person name="Do T.D."/>
            <person name="Sontag T.C."/>
            <person name="Batties A.M."/>
            <person name="Mistiszyn K."/>
            <person name="Newman J.D."/>
        </authorList>
    </citation>
    <scope>NUCLEOTIDE SEQUENCE [LARGE SCALE GENOMIC DNA]</scope>
    <source>
        <strain evidence="2 3">KM</strain>
    </source>
</reference>